<dbReference type="Proteomes" id="UP000483820">
    <property type="component" value="Chromosome V"/>
</dbReference>
<sequence>MHPSSCGHQHQVHGPYKNRRSTQNPHFPAPRLGQAKHPQPLAEMSLTFVIVSILALASGANAVISGNYNCTTYNGTAFVYTPAAVACSNVISDASCQVLYAAPNTLYPASGNDAERAYACYTTATATPAATVNDMVTAAISTCPKTCGFCCQTSAYSCSNVAYPRLDCNTITAAQCASSVWRTIIAAECPAACGFCNDGGCVDGVVGCANDISICNTIGLETFVATYCQRTCGKCASSTTTASSASSSTCTSYNADSSSSCTAWAKNGFCTNTFYTTAVRKSYCATTCKLC</sequence>
<dbReference type="CTD" id="9820058"/>
<comment type="caution">
    <text evidence="1">Lacks conserved residue(s) required for the propagation of feature annotation.</text>
</comment>
<keyword evidence="3" id="KW-0472">Membrane</keyword>
<dbReference type="InterPro" id="IPR003582">
    <property type="entry name" value="ShKT_dom"/>
</dbReference>
<protein>
    <recommendedName>
        <fullName evidence="4">ShKT domain-containing protein</fullName>
    </recommendedName>
</protein>
<evidence type="ECO:0000256" key="1">
    <source>
        <dbReference type="PROSITE-ProRule" id="PRU01005"/>
    </source>
</evidence>
<dbReference type="Gene3D" id="1.10.10.1940">
    <property type="match status" value="2"/>
</dbReference>
<feature type="transmembrane region" description="Helical" evidence="3">
    <location>
        <begin position="41"/>
        <end position="64"/>
    </location>
</feature>
<dbReference type="RefSeq" id="XP_003116515.2">
    <property type="nucleotide sequence ID" value="XM_003116467.2"/>
</dbReference>
<dbReference type="PANTHER" id="PTHR21724:SF3">
    <property type="entry name" value="SHKT DOMAIN-CONTAINING PROTEIN"/>
    <property type="match status" value="1"/>
</dbReference>
<dbReference type="SMART" id="SM00254">
    <property type="entry name" value="ShKT"/>
    <property type="match status" value="4"/>
</dbReference>
<comment type="caution">
    <text evidence="5">The sequence shown here is derived from an EMBL/GenBank/DDBJ whole genome shotgun (WGS) entry which is preliminary data.</text>
</comment>
<feature type="domain" description="ShKT" evidence="4">
    <location>
        <begin position="250"/>
        <end position="291"/>
    </location>
</feature>
<organism evidence="5 6">
    <name type="scientific">Caenorhabditis remanei</name>
    <name type="common">Caenorhabditis vulgaris</name>
    <dbReference type="NCBI Taxonomy" id="31234"/>
    <lineage>
        <taxon>Eukaryota</taxon>
        <taxon>Metazoa</taxon>
        <taxon>Ecdysozoa</taxon>
        <taxon>Nematoda</taxon>
        <taxon>Chromadorea</taxon>
        <taxon>Rhabditida</taxon>
        <taxon>Rhabditina</taxon>
        <taxon>Rhabditomorpha</taxon>
        <taxon>Rhabditoidea</taxon>
        <taxon>Rhabditidae</taxon>
        <taxon>Peloderinae</taxon>
        <taxon>Caenorhabditis</taxon>
    </lineage>
</organism>
<dbReference type="KEGG" id="crq:GCK72_019939"/>
<keyword evidence="3" id="KW-1133">Transmembrane helix</keyword>
<evidence type="ECO:0000313" key="6">
    <source>
        <dbReference type="Proteomes" id="UP000483820"/>
    </source>
</evidence>
<feature type="region of interest" description="Disordered" evidence="2">
    <location>
        <begin position="1"/>
        <end position="35"/>
    </location>
</feature>
<accession>A0A6A5GFX1</accession>
<proteinExistence type="predicted"/>
<dbReference type="PROSITE" id="PS51670">
    <property type="entry name" value="SHKT"/>
    <property type="match status" value="1"/>
</dbReference>
<evidence type="ECO:0000259" key="4">
    <source>
        <dbReference type="PROSITE" id="PS51670"/>
    </source>
</evidence>
<evidence type="ECO:0000313" key="5">
    <source>
        <dbReference type="EMBL" id="KAF1753382.1"/>
    </source>
</evidence>
<dbReference type="AlphaFoldDB" id="A0A6A5GFX1"/>
<evidence type="ECO:0000256" key="3">
    <source>
        <dbReference type="SAM" id="Phobius"/>
    </source>
</evidence>
<reference evidence="5 6" key="1">
    <citation type="submission" date="2019-12" db="EMBL/GenBank/DDBJ databases">
        <title>Chromosome-level assembly of the Caenorhabditis remanei genome.</title>
        <authorList>
            <person name="Teterina A.A."/>
            <person name="Willis J.H."/>
            <person name="Phillips P.C."/>
        </authorList>
    </citation>
    <scope>NUCLEOTIDE SEQUENCE [LARGE SCALE GENOMIC DNA]</scope>
    <source>
        <strain evidence="5 6">PX506</strain>
        <tissue evidence="5">Whole organism</tissue>
    </source>
</reference>
<dbReference type="EMBL" id="WUAV01000005">
    <property type="protein sequence ID" value="KAF1753382.1"/>
    <property type="molecule type" value="Genomic_DNA"/>
</dbReference>
<keyword evidence="3" id="KW-0812">Transmembrane</keyword>
<dbReference type="GeneID" id="9820058"/>
<dbReference type="PANTHER" id="PTHR21724">
    <property type="entry name" value="SHKT DOMAIN-CONTAINING PROTEIN"/>
    <property type="match status" value="1"/>
</dbReference>
<name>A0A6A5GFX1_CAERE</name>
<evidence type="ECO:0000256" key="2">
    <source>
        <dbReference type="SAM" id="MobiDB-lite"/>
    </source>
</evidence>
<dbReference type="Pfam" id="PF01549">
    <property type="entry name" value="ShK"/>
    <property type="match status" value="4"/>
</dbReference>
<gene>
    <name evidence="5" type="ORF">GCK72_019939</name>
</gene>